<evidence type="ECO:0000313" key="2">
    <source>
        <dbReference type="Proteomes" id="UP001362999"/>
    </source>
</evidence>
<name>A0AAW0BBX6_9AGAR</name>
<proteinExistence type="predicted"/>
<dbReference type="Proteomes" id="UP001362999">
    <property type="component" value="Unassembled WGS sequence"/>
</dbReference>
<keyword evidence="2" id="KW-1185">Reference proteome</keyword>
<comment type="caution">
    <text evidence="1">The sequence shown here is derived from an EMBL/GenBank/DDBJ whole genome shotgun (WGS) entry which is preliminary data.</text>
</comment>
<dbReference type="EMBL" id="JAWWNJ010000037">
    <property type="protein sequence ID" value="KAK7022394.1"/>
    <property type="molecule type" value="Genomic_DNA"/>
</dbReference>
<sequence length="440" mass="49746">MSQAQVVAQLRSHIDELSDTIAAQIRLLRDLEVQRSAARRKLNSFLDPMARLPLEIQSRIFLDVTKPNEPIPDPQDVPLLFLSICQLWRVIALATPRLWTGVELNCLPRRPAYAEVGKNWMERAGPFPLSLVLHGSLRLERSVQDLVTSYRHRFESLSLKLGMDRNPNEDGLTRRIYIKGPFPALQKLTLGADEEMFFSTVHDWITILRQAPALVQCRMENMMFDWEDEGLPDTPQAHPLTHTSLRDLSLGDAQGYGLWGLLGNSAFVLNFLTLPALRTLRLSELDITNEEINAFFTRSSAPLESLSMVVPTDPEWAPQEAVEFFQPIQARLRQLELVAPYRGDPNCAIAFVETLDGWLPALQRLTIHMACGSQPDYERLLNVLNARRTSMKVFNLLFSTEFGHNYDADVPSSEVLTTLGNLVRNGMQIHVGPQGQNFIG</sequence>
<gene>
    <name evidence="1" type="ORF">R3P38DRAFT_1118111</name>
</gene>
<protein>
    <submittedName>
        <fullName evidence="1">F-box domain-containing protein</fullName>
    </submittedName>
</protein>
<dbReference type="AlphaFoldDB" id="A0AAW0BBX6"/>
<organism evidence="1 2">
    <name type="scientific">Favolaschia claudopus</name>
    <dbReference type="NCBI Taxonomy" id="2862362"/>
    <lineage>
        <taxon>Eukaryota</taxon>
        <taxon>Fungi</taxon>
        <taxon>Dikarya</taxon>
        <taxon>Basidiomycota</taxon>
        <taxon>Agaricomycotina</taxon>
        <taxon>Agaricomycetes</taxon>
        <taxon>Agaricomycetidae</taxon>
        <taxon>Agaricales</taxon>
        <taxon>Marasmiineae</taxon>
        <taxon>Mycenaceae</taxon>
        <taxon>Favolaschia</taxon>
    </lineage>
</organism>
<accession>A0AAW0BBX6</accession>
<evidence type="ECO:0000313" key="1">
    <source>
        <dbReference type="EMBL" id="KAK7022394.1"/>
    </source>
</evidence>
<reference evidence="1 2" key="1">
    <citation type="journal article" date="2024" name="J Genomics">
        <title>Draft genome sequencing and assembly of Favolaschia claudopus CIRM-BRFM 2984 isolated from oak limbs.</title>
        <authorList>
            <person name="Navarro D."/>
            <person name="Drula E."/>
            <person name="Chaduli D."/>
            <person name="Cazenave R."/>
            <person name="Ahrendt S."/>
            <person name="Wang J."/>
            <person name="Lipzen A."/>
            <person name="Daum C."/>
            <person name="Barry K."/>
            <person name="Grigoriev I.V."/>
            <person name="Favel A."/>
            <person name="Rosso M.N."/>
            <person name="Martin F."/>
        </authorList>
    </citation>
    <scope>NUCLEOTIDE SEQUENCE [LARGE SCALE GENOMIC DNA]</scope>
    <source>
        <strain evidence="1 2">CIRM-BRFM 2984</strain>
    </source>
</reference>